<dbReference type="AlphaFoldDB" id="A0ABD0KTM6"/>
<reference evidence="1 2" key="1">
    <citation type="journal article" date="2023" name="Sci. Data">
        <title>Genome assembly of the Korean intertidal mud-creeper Batillaria attramentaria.</title>
        <authorList>
            <person name="Patra A.K."/>
            <person name="Ho P.T."/>
            <person name="Jun S."/>
            <person name="Lee S.J."/>
            <person name="Kim Y."/>
            <person name="Won Y.J."/>
        </authorList>
    </citation>
    <scope>NUCLEOTIDE SEQUENCE [LARGE SCALE GENOMIC DNA]</scope>
    <source>
        <strain evidence="1">Wonlab-2016</strain>
    </source>
</reference>
<dbReference type="EMBL" id="JACVVK020000126">
    <property type="protein sequence ID" value="KAK7490529.1"/>
    <property type="molecule type" value="Genomic_DNA"/>
</dbReference>
<evidence type="ECO:0000313" key="1">
    <source>
        <dbReference type="EMBL" id="KAK7490529.1"/>
    </source>
</evidence>
<accession>A0ABD0KTM6</accession>
<dbReference type="Proteomes" id="UP001519460">
    <property type="component" value="Unassembled WGS sequence"/>
</dbReference>
<sequence length="82" mass="9314">MDIRGNIRQRHAMECCYDHQGKKRTGVFTSRSVQLAASDPRGVPSACFGTVRHQQLTVHWLALYGRSRLHGGLITRCRHRAV</sequence>
<name>A0ABD0KTM6_9CAEN</name>
<gene>
    <name evidence="1" type="ORF">BaRGS_00018315</name>
</gene>
<keyword evidence="2" id="KW-1185">Reference proteome</keyword>
<evidence type="ECO:0000313" key="2">
    <source>
        <dbReference type="Proteomes" id="UP001519460"/>
    </source>
</evidence>
<protein>
    <submittedName>
        <fullName evidence="1">Uncharacterized protein</fullName>
    </submittedName>
</protein>
<proteinExistence type="predicted"/>
<organism evidence="1 2">
    <name type="scientific">Batillaria attramentaria</name>
    <dbReference type="NCBI Taxonomy" id="370345"/>
    <lineage>
        <taxon>Eukaryota</taxon>
        <taxon>Metazoa</taxon>
        <taxon>Spiralia</taxon>
        <taxon>Lophotrochozoa</taxon>
        <taxon>Mollusca</taxon>
        <taxon>Gastropoda</taxon>
        <taxon>Caenogastropoda</taxon>
        <taxon>Sorbeoconcha</taxon>
        <taxon>Cerithioidea</taxon>
        <taxon>Batillariidae</taxon>
        <taxon>Batillaria</taxon>
    </lineage>
</organism>
<comment type="caution">
    <text evidence="1">The sequence shown here is derived from an EMBL/GenBank/DDBJ whole genome shotgun (WGS) entry which is preliminary data.</text>
</comment>